<dbReference type="AlphaFoldDB" id="A0AAN8Y926"/>
<gene>
    <name evidence="2" type="ORF">RDI58_017679</name>
</gene>
<feature type="transmembrane region" description="Helical" evidence="1">
    <location>
        <begin position="6"/>
        <end position="25"/>
    </location>
</feature>
<keyword evidence="3" id="KW-1185">Reference proteome</keyword>
<dbReference type="EMBL" id="JBANQN010000007">
    <property type="protein sequence ID" value="KAK6784225.1"/>
    <property type="molecule type" value="Genomic_DNA"/>
</dbReference>
<proteinExistence type="predicted"/>
<evidence type="ECO:0000256" key="1">
    <source>
        <dbReference type="SAM" id="Phobius"/>
    </source>
</evidence>
<evidence type="ECO:0000313" key="2">
    <source>
        <dbReference type="EMBL" id="KAK6784225.1"/>
    </source>
</evidence>
<keyword evidence="1" id="KW-0812">Transmembrane</keyword>
<protein>
    <submittedName>
        <fullName evidence="2">Uncharacterized protein</fullName>
    </submittedName>
</protein>
<organism evidence="2 3">
    <name type="scientific">Solanum bulbocastanum</name>
    <name type="common">Wild potato</name>
    <dbReference type="NCBI Taxonomy" id="147425"/>
    <lineage>
        <taxon>Eukaryota</taxon>
        <taxon>Viridiplantae</taxon>
        <taxon>Streptophyta</taxon>
        <taxon>Embryophyta</taxon>
        <taxon>Tracheophyta</taxon>
        <taxon>Spermatophyta</taxon>
        <taxon>Magnoliopsida</taxon>
        <taxon>eudicotyledons</taxon>
        <taxon>Gunneridae</taxon>
        <taxon>Pentapetalae</taxon>
        <taxon>asterids</taxon>
        <taxon>lamiids</taxon>
        <taxon>Solanales</taxon>
        <taxon>Solanaceae</taxon>
        <taxon>Solanoideae</taxon>
        <taxon>Solaneae</taxon>
        <taxon>Solanum</taxon>
    </lineage>
</organism>
<dbReference type="Proteomes" id="UP001371456">
    <property type="component" value="Unassembled WGS sequence"/>
</dbReference>
<comment type="caution">
    <text evidence="2">The sequence shown here is derived from an EMBL/GenBank/DDBJ whole genome shotgun (WGS) entry which is preliminary data.</text>
</comment>
<name>A0AAN8Y926_SOLBU</name>
<keyword evidence="1" id="KW-1133">Transmembrane helix</keyword>
<reference evidence="2 3" key="1">
    <citation type="submission" date="2024-02" db="EMBL/GenBank/DDBJ databases">
        <title>de novo genome assembly of Solanum bulbocastanum strain 11H21.</title>
        <authorList>
            <person name="Hosaka A.J."/>
        </authorList>
    </citation>
    <scope>NUCLEOTIDE SEQUENCE [LARGE SCALE GENOMIC DNA]</scope>
    <source>
        <tissue evidence="2">Young leaves</tissue>
    </source>
</reference>
<evidence type="ECO:0000313" key="3">
    <source>
        <dbReference type="Proteomes" id="UP001371456"/>
    </source>
</evidence>
<keyword evidence="1" id="KW-0472">Membrane</keyword>
<accession>A0AAN8Y926</accession>
<sequence length="56" mass="6496">MYLYLLMNYKIIIHLIILLLILKVGTSSLSKLRTFLPYDGNSRNVLYFCRPSTSNA</sequence>